<dbReference type="EMBL" id="GDHF01017055">
    <property type="protein sequence ID" value="JAI35259.1"/>
    <property type="molecule type" value="Transcribed_RNA"/>
</dbReference>
<evidence type="ECO:0000256" key="4">
    <source>
        <dbReference type="ARBA" id="ARBA00025338"/>
    </source>
</evidence>
<dbReference type="EMBL" id="GDHF01022786">
    <property type="protein sequence ID" value="JAI29528.1"/>
    <property type="molecule type" value="Transcribed_RNA"/>
</dbReference>
<evidence type="ECO:0000313" key="8">
    <source>
        <dbReference type="EMBL" id="JAI33904.1"/>
    </source>
</evidence>
<dbReference type="PANTHER" id="PTHR28080:SF1">
    <property type="entry name" value="PEROXISOMAL BIOGENESIS FACTOR 3"/>
    <property type="match status" value="1"/>
</dbReference>
<gene>
    <name evidence="10" type="primary">PEX3_6</name>
    <name evidence="12" type="synonym">PEX3_0</name>
    <name evidence="11" type="synonym">PEX3_1</name>
    <name evidence="6" type="synonym">PEX3_2</name>
    <name evidence="13" type="synonym">PEX3_3</name>
    <name evidence="7" type="synonym">PEX3_4</name>
    <name evidence="8" type="synonym">PEX3_5</name>
    <name evidence="9" type="synonym">PEX3_7</name>
    <name evidence="6" type="ORF">c0_g2_i1</name>
    <name evidence="8" type="ORF">c0_g2_i2</name>
    <name evidence="11" type="ORF">c0_g2_i3</name>
    <name evidence="9" type="ORF">c0_g2_i4</name>
    <name evidence="13" type="ORF">c0_g2_i5</name>
    <name evidence="12" type="ORF">c0_g2_i6</name>
    <name evidence="10" type="ORF">c0_g2_i7</name>
    <name evidence="7" type="ORF">c0_g2_i8</name>
</gene>
<evidence type="ECO:0000256" key="1">
    <source>
        <dbReference type="ARBA" id="ARBA00011494"/>
    </source>
</evidence>
<evidence type="ECO:0000313" key="7">
    <source>
        <dbReference type="EMBL" id="JAI29528.1"/>
    </source>
</evidence>
<dbReference type="InterPro" id="IPR006966">
    <property type="entry name" value="Peroxin-3"/>
</dbReference>
<dbReference type="EMBL" id="GDHF01002765">
    <property type="protein sequence ID" value="JAI49549.1"/>
    <property type="molecule type" value="Transcribed_RNA"/>
</dbReference>
<proteinExistence type="predicted"/>
<evidence type="ECO:0000256" key="5">
    <source>
        <dbReference type="ARBA" id="ARBA00029630"/>
    </source>
</evidence>
<dbReference type="EMBL" id="GDHF01000141">
    <property type="protein sequence ID" value="JAI52173.1"/>
    <property type="molecule type" value="Transcribed_RNA"/>
</dbReference>
<evidence type="ECO:0000256" key="3">
    <source>
        <dbReference type="ARBA" id="ARBA00022593"/>
    </source>
</evidence>
<dbReference type="CTD" id="8504"/>
<evidence type="ECO:0000313" key="11">
    <source>
        <dbReference type="EMBL" id="JAI49526.1"/>
    </source>
</evidence>
<evidence type="ECO:0000313" key="13">
    <source>
        <dbReference type="EMBL" id="JAI52173.1"/>
    </source>
</evidence>
<dbReference type="PANTHER" id="PTHR28080">
    <property type="entry name" value="PEROXISOMAL BIOGENESIS FACTOR 3"/>
    <property type="match status" value="1"/>
</dbReference>
<evidence type="ECO:0000313" key="9">
    <source>
        <dbReference type="EMBL" id="JAI35259.1"/>
    </source>
</evidence>
<dbReference type="OrthoDB" id="45930at2759"/>
<accession>A0A0K8VZM4</accession>
<evidence type="ECO:0000313" key="10">
    <source>
        <dbReference type="EMBL" id="JAI44327.1"/>
    </source>
</evidence>
<evidence type="ECO:0000313" key="12">
    <source>
        <dbReference type="EMBL" id="JAI49549.1"/>
    </source>
</evidence>
<dbReference type="GO" id="GO:0030674">
    <property type="term" value="F:protein-macromolecule adaptor activity"/>
    <property type="evidence" value="ECO:0007669"/>
    <property type="project" value="TreeGrafter"/>
</dbReference>
<dbReference type="EMBL" id="GDHF01030911">
    <property type="protein sequence ID" value="JAI21403.1"/>
    <property type="molecule type" value="Transcribed_RNA"/>
</dbReference>
<name>A0A0K8VZM4_BACLA</name>
<protein>
    <recommendedName>
        <fullName evidence="2">Peroxisomal biogenesis factor 3</fullName>
    </recommendedName>
    <alternativeName>
        <fullName evidence="5">Peroxisomal assembly protein PEX3</fullName>
    </alternativeName>
</protein>
<dbReference type="EMBL" id="GDHF01007987">
    <property type="protein sequence ID" value="JAI44327.1"/>
    <property type="molecule type" value="Transcribed_RNA"/>
</dbReference>
<dbReference type="GO" id="GO:0005778">
    <property type="term" value="C:peroxisomal membrane"/>
    <property type="evidence" value="ECO:0007669"/>
    <property type="project" value="InterPro"/>
</dbReference>
<sequence>MFSRLRDFATRHRRKFLVTGVLVGGTYVAIKYAQRKLIEYQTRQAREFFEKTKRMQHFETTEHTCNKVIIGMGTELYAAIIRECNTNALLDQLRQNPPNKLELWEEMKIVAFTRLTTFIYASSMLVIALRVQMNLLGGYLYQDVTLERKQIAEELKQQYLSLIGYFIHDGGLSELIRVIRAKVLVVMKTLPLSKRFSLSDIEQLFWTLQMAINSDVGDPIAKMAAYLLPPQMPEYNTVGPLLQKMYNETLDLLESDDASSVCSNSICRGFSLTVDAIAESIGETLSQAQKATASEENKTTQKGDGGDVATANSVLGINSVEMALAKLIPIVSGLTSQGFDEKSRPQNLATSLITFYMVDEKSKVFGANVYETFSST</sequence>
<comment type="subunit">
    <text evidence="1">Interacts with PEX19.</text>
</comment>
<dbReference type="EMBL" id="GDHF01018410">
    <property type="protein sequence ID" value="JAI33904.1"/>
    <property type="molecule type" value="Transcribed_RNA"/>
</dbReference>
<organism evidence="10">
    <name type="scientific">Bactrocera latifrons</name>
    <name type="common">Malaysian fruit fly</name>
    <name type="synonym">Chaetodacus latifrons</name>
    <dbReference type="NCBI Taxonomy" id="174628"/>
    <lineage>
        <taxon>Eukaryota</taxon>
        <taxon>Metazoa</taxon>
        <taxon>Ecdysozoa</taxon>
        <taxon>Arthropoda</taxon>
        <taxon>Hexapoda</taxon>
        <taxon>Insecta</taxon>
        <taxon>Pterygota</taxon>
        <taxon>Neoptera</taxon>
        <taxon>Endopterygota</taxon>
        <taxon>Diptera</taxon>
        <taxon>Brachycera</taxon>
        <taxon>Muscomorpha</taxon>
        <taxon>Tephritoidea</taxon>
        <taxon>Tephritidae</taxon>
        <taxon>Bactrocera</taxon>
        <taxon>Bactrocera</taxon>
    </lineage>
</organism>
<dbReference type="GeneID" id="108972008"/>
<dbReference type="Pfam" id="PF04882">
    <property type="entry name" value="Peroxin-3"/>
    <property type="match status" value="3"/>
</dbReference>
<reference evidence="10" key="1">
    <citation type="submission" date="2015-06" db="EMBL/GenBank/DDBJ databases">
        <authorList>
            <person name="Hoefler B.C."/>
            <person name="Straight P.D."/>
        </authorList>
    </citation>
    <scope>NUCLEOTIDE SEQUENCE</scope>
</reference>
<comment type="function">
    <text evidence="4">Involved in peroxisome biosynthesis and integrity. Assembles membrane vesicles before the matrix proteins are translocated. As a docking factor for PEX19, is necessary for the import of peroxisomal membrane proteins in the peroxisomes.</text>
</comment>
<dbReference type="AlphaFoldDB" id="A0A0K8VZM4"/>
<keyword evidence="3" id="KW-0962">Peroxisome biogenesis</keyword>
<dbReference type="EMBL" id="GDHF01002788">
    <property type="protein sequence ID" value="JAI49526.1"/>
    <property type="molecule type" value="Transcribed_RNA"/>
</dbReference>
<evidence type="ECO:0000256" key="2">
    <source>
        <dbReference type="ARBA" id="ARBA00014294"/>
    </source>
</evidence>
<dbReference type="GO" id="GO:0045046">
    <property type="term" value="P:protein import into peroxisome membrane"/>
    <property type="evidence" value="ECO:0007669"/>
    <property type="project" value="TreeGrafter"/>
</dbReference>
<evidence type="ECO:0000313" key="6">
    <source>
        <dbReference type="EMBL" id="JAI21403.1"/>
    </source>
</evidence>